<protein>
    <recommendedName>
        <fullName evidence="1">F-box associated beta-propeller type 3 domain-containing protein</fullName>
    </recommendedName>
</protein>
<dbReference type="InterPro" id="IPR011043">
    <property type="entry name" value="Gal_Oxase/kelch_b-propeller"/>
</dbReference>
<dbReference type="PANTHER" id="PTHR31111">
    <property type="entry name" value="BNAA05G37150D PROTEIN-RELATED"/>
    <property type="match status" value="1"/>
</dbReference>
<name>A0A5N6R1Y0_9ROSI</name>
<evidence type="ECO:0000313" key="3">
    <source>
        <dbReference type="Proteomes" id="UP000327013"/>
    </source>
</evidence>
<dbReference type="NCBIfam" id="TIGR01640">
    <property type="entry name" value="F_box_assoc_1"/>
    <property type="match status" value="1"/>
</dbReference>
<proteinExistence type="predicted"/>
<accession>A0A5N6R1Y0</accession>
<dbReference type="Pfam" id="PF08268">
    <property type="entry name" value="FBA_3"/>
    <property type="match status" value="1"/>
</dbReference>
<dbReference type="AlphaFoldDB" id="A0A5N6R1Y0"/>
<dbReference type="InterPro" id="IPR013187">
    <property type="entry name" value="F-box-assoc_dom_typ3"/>
</dbReference>
<dbReference type="InterPro" id="IPR017451">
    <property type="entry name" value="F-box-assoc_interact_dom"/>
</dbReference>
<feature type="domain" description="F-box associated beta-propeller type 3" evidence="1">
    <location>
        <begin position="79"/>
        <end position="200"/>
    </location>
</feature>
<dbReference type="OrthoDB" id="687122at2759"/>
<evidence type="ECO:0000259" key="1">
    <source>
        <dbReference type="Pfam" id="PF08268"/>
    </source>
</evidence>
<organism evidence="2 3">
    <name type="scientific">Carpinus fangiana</name>
    <dbReference type="NCBI Taxonomy" id="176857"/>
    <lineage>
        <taxon>Eukaryota</taxon>
        <taxon>Viridiplantae</taxon>
        <taxon>Streptophyta</taxon>
        <taxon>Embryophyta</taxon>
        <taxon>Tracheophyta</taxon>
        <taxon>Spermatophyta</taxon>
        <taxon>Magnoliopsida</taxon>
        <taxon>eudicotyledons</taxon>
        <taxon>Gunneridae</taxon>
        <taxon>Pentapetalae</taxon>
        <taxon>rosids</taxon>
        <taxon>fabids</taxon>
        <taxon>Fagales</taxon>
        <taxon>Betulaceae</taxon>
        <taxon>Carpinus</taxon>
    </lineage>
</organism>
<evidence type="ECO:0000313" key="2">
    <source>
        <dbReference type="EMBL" id="KAE8023756.1"/>
    </source>
</evidence>
<gene>
    <name evidence="2" type="ORF">FH972_009423</name>
</gene>
<sequence length="292" mass="33997">MSLLFCVRTLRRVSLSQSFKTLKRHRHLTTESCTGRVLFLAERAEEGVECEEQEQHFYSAKIQKAILGPAIKLPPIPFKSLNHSEVCNGLLCHREDSQFYIYSANTGEVSTLPDVPTPEFPYEPESLEHYFGFDPLSNEPKVLLCQGVLAQCGTMEERFWVFTRGSGSWNRIHPSPPHPLESLSFSEKDHVFANGTVHWIYDNDEMRFWILENNDKWVKETIHFPFGWRKYRDIVAFDNNTGEMLLESSSSDSFFFYNTKTGIFRTAELTGFPQWCHSEWRSLYPIEVKFDD</sequence>
<dbReference type="Proteomes" id="UP000327013">
    <property type="component" value="Chromosome 3"/>
</dbReference>
<dbReference type="SUPFAM" id="SSF50965">
    <property type="entry name" value="Galactose oxidase, central domain"/>
    <property type="match status" value="1"/>
</dbReference>
<dbReference type="PANTHER" id="PTHR31111:SF139">
    <property type="entry name" value="F-BOX ASSOCIATED DOMAIN-CONTAINING PROTEIN"/>
    <property type="match status" value="1"/>
</dbReference>
<dbReference type="EMBL" id="CM017323">
    <property type="protein sequence ID" value="KAE8023756.1"/>
    <property type="molecule type" value="Genomic_DNA"/>
</dbReference>
<reference evidence="2 3" key="1">
    <citation type="submission" date="2019-06" db="EMBL/GenBank/DDBJ databases">
        <title>A chromosomal-level reference genome of Carpinus fangiana (Coryloideae, Betulaceae).</title>
        <authorList>
            <person name="Yang X."/>
            <person name="Wang Z."/>
            <person name="Zhang L."/>
            <person name="Hao G."/>
            <person name="Liu J."/>
            <person name="Yang Y."/>
        </authorList>
    </citation>
    <scope>NUCLEOTIDE SEQUENCE [LARGE SCALE GENOMIC DNA]</scope>
    <source>
        <strain evidence="2">Cfa_2016G</strain>
        <tissue evidence="2">Leaf</tissue>
    </source>
</reference>
<keyword evidence="3" id="KW-1185">Reference proteome</keyword>